<feature type="non-terminal residue" evidence="1">
    <location>
        <position position="1"/>
    </location>
</feature>
<sequence length="54" mass="5972">RVRRWARGCTMPVTTQSWVVTSCRGEVVVIIAISAYLLLGPRSSSSWCGMSLRS</sequence>
<reference evidence="1 2" key="1">
    <citation type="submission" date="2016-10" db="EMBL/GenBank/DDBJ databases">
        <title>Genome sequence of the basidiomycete white-rot fungus Trametes pubescens.</title>
        <authorList>
            <person name="Makela M.R."/>
            <person name="Granchi Z."/>
            <person name="Peng M."/>
            <person name="De Vries R.P."/>
            <person name="Grigoriev I."/>
            <person name="Riley R."/>
            <person name="Hilden K."/>
        </authorList>
    </citation>
    <scope>NUCLEOTIDE SEQUENCE [LARGE SCALE GENOMIC DNA]</scope>
    <source>
        <strain evidence="1 2">FBCC735</strain>
    </source>
</reference>
<proteinExistence type="predicted"/>
<keyword evidence="2" id="KW-1185">Reference proteome</keyword>
<name>A0A1M2VR08_TRAPU</name>
<dbReference type="Proteomes" id="UP000184267">
    <property type="component" value="Unassembled WGS sequence"/>
</dbReference>
<dbReference type="AlphaFoldDB" id="A0A1M2VR08"/>
<comment type="caution">
    <text evidence="1">The sequence shown here is derived from an EMBL/GenBank/DDBJ whole genome shotgun (WGS) entry which is preliminary data.</text>
</comment>
<dbReference type="EMBL" id="MNAD01000834">
    <property type="protein sequence ID" value="OJT09998.1"/>
    <property type="molecule type" value="Genomic_DNA"/>
</dbReference>
<evidence type="ECO:0000313" key="2">
    <source>
        <dbReference type="Proteomes" id="UP000184267"/>
    </source>
</evidence>
<organism evidence="1 2">
    <name type="scientific">Trametes pubescens</name>
    <name type="common">White-rot fungus</name>
    <dbReference type="NCBI Taxonomy" id="154538"/>
    <lineage>
        <taxon>Eukaryota</taxon>
        <taxon>Fungi</taxon>
        <taxon>Dikarya</taxon>
        <taxon>Basidiomycota</taxon>
        <taxon>Agaricomycotina</taxon>
        <taxon>Agaricomycetes</taxon>
        <taxon>Polyporales</taxon>
        <taxon>Polyporaceae</taxon>
        <taxon>Trametes</taxon>
    </lineage>
</organism>
<accession>A0A1M2VR08</accession>
<evidence type="ECO:0000313" key="1">
    <source>
        <dbReference type="EMBL" id="OJT09998.1"/>
    </source>
</evidence>
<protein>
    <submittedName>
        <fullName evidence="1">Uncharacterized protein</fullName>
    </submittedName>
</protein>
<gene>
    <name evidence="1" type="ORF">TRAPUB_13519</name>
</gene>
<feature type="non-terminal residue" evidence="1">
    <location>
        <position position="54"/>
    </location>
</feature>